<dbReference type="SUPFAM" id="SSF52129">
    <property type="entry name" value="Caspase-like"/>
    <property type="match status" value="1"/>
</dbReference>
<comment type="caution">
    <text evidence="2">The sequence shown here is derived from an EMBL/GenBank/DDBJ whole genome shotgun (WGS) entry which is preliminary data.</text>
</comment>
<dbReference type="InterPro" id="IPR052039">
    <property type="entry name" value="Caspase-related_regulators"/>
</dbReference>
<gene>
    <name evidence="2" type="ORF">RFI_18183</name>
</gene>
<dbReference type="InterPro" id="IPR001309">
    <property type="entry name" value="Pept_C14_p20"/>
</dbReference>
<name>X6N151_RETFI</name>
<dbReference type="InterPro" id="IPR011600">
    <property type="entry name" value="Pept_C14_caspase"/>
</dbReference>
<dbReference type="PANTHER" id="PTHR22576">
    <property type="entry name" value="MUCOSA ASSOCIATED LYMPHOID TISSUE LYMPHOMA TRANSLOCATION PROTEIN 1/PARACASPASE"/>
    <property type="match status" value="1"/>
</dbReference>
<evidence type="ECO:0000313" key="3">
    <source>
        <dbReference type="Proteomes" id="UP000023152"/>
    </source>
</evidence>
<reference evidence="2 3" key="1">
    <citation type="journal article" date="2013" name="Curr. Biol.">
        <title>The Genome of the Foraminiferan Reticulomyxa filosa.</title>
        <authorList>
            <person name="Glockner G."/>
            <person name="Hulsmann N."/>
            <person name="Schleicher M."/>
            <person name="Noegel A.A."/>
            <person name="Eichinger L."/>
            <person name="Gallinger C."/>
            <person name="Pawlowski J."/>
            <person name="Sierra R."/>
            <person name="Euteneuer U."/>
            <person name="Pillet L."/>
            <person name="Moustafa A."/>
            <person name="Platzer M."/>
            <person name="Groth M."/>
            <person name="Szafranski K."/>
            <person name="Schliwa M."/>
        </authorList>
    </citation>
    <scope>NUCLEOTIDE SEQUENCE [LARGE SCALE GENOMIC DNA]</scope>
</reference>
<dbReference type="Gene3D" id="3.40.50.1460">
    <property type="match status" value="1"/>
</dbReference>
<feature type="domain" description="Caspase family p20" evidence="1">
    <location>
        <begin position="150"/>
        <end position="233"/>
    </location>
</feature>
<accession>X6N151</accession>
<dbReference type="PANTHER" id="PTHR22576:SF41">
    <property type="entry name" value="CASPASE 14, APOPTOSIS-RELATED CYSTEINE PEPTIDASE"/>
    <property type="match status" value="1"/>
</dbReference>
<dbReference type="AlphaFoldDB" id="X6N151"/>
<evidence type="ECO:0000259" key="1">
    <source>
        <dbReference type="PROSITE" id="PS50208"/>
    </source>
</evidence>
<dbReference type="GO" id="GO:0006508">
    <property type="term" value="P:proteolysis"/>
    <property type="evidence" value="ECO:0007669"/>
    <property type="project" value="InterPro"/>
</dbReference>
<dbReference type="EMBL" id="ASPP01014094">
    <property type="protein sequence ID" value="ETO19057.1"/>
    <property type="molecule type" value="Genomic_DNA"/>
</dbReference>
<dbReference type="InterPro" id="IPR029030">
    <property type="entry name" value="Caspase-like_dom_sf"/>
</dbReference>
<dbReference type="OrthoDB" id="6116485at2759"/>
<protein>
    <recommendedName>
        <fullName evidence="1">Caspase family p20 domain-containing protein</fullName>
    </recommendedName>
</protein>
<proteinExistence type="predicted"/>
<dbReference type="PROSITE" id="PS50208">
    <property type="entry name" value="CASPASE_P20"/>
    <property type="match status" value="1"/>
</dbReference>
<evidence type="ECO:0000313" key="2">
    <source>
        <dbReference type="EMBL" id="ETO19057.1"/>
    </source>
</evidence>
<sequence length="338" mass="39468">MVYFFFIFLKHIRYDLSKLYYLLKKKKKRNAYLFDTLTSEELLHRSYQCLGLKDLENMRTMNLKLELFNTDNQIVQTDGDVLKAFEKRQLKFKAIWKNEGKKKLVKNALVVMIAISEYNETTPWPNLKNVKNCLKKEMKFTFVYNKSPKMNKEDVEEFLDGLAFNYKLRKNTNQYDGFIVILCGHGDDGNVLVTSEGSSVSIDKIRSSFNCHEMESLQDCPKIFIIDACRGRNKPISYPVVFRGFETSTKAFQMHGHNDDGFLTIWSTTKGHVVSDSSLLSEHMKGVITEFHKKNYTFNQMLHQIRDRIRKSKSGEWYCVESQDTTNYDIIFAANSST</sequence>
<dbReference type="GO" id="GO:0004197">
    <property type="term" value="F:cysteine-type endopeptidase activity"/>
    <property type="evidence" value="ECO:0007669"/>
    <property type="project" value="InterPro"/>
</dbReference>
<dbReference type="Pfam" id="PF00656">
    <property type="entry name" value="Peptidase_C14"/>
    <property type="match status" value="1"/>
</dbReference>
<organism evidence="2 3">
    <name type="scientific">Reticulomyxa filosa</name>
    <dbReference type="NCBI Taxonomy" id="46433"/>
    <lineage>
        <taxon>Eukaryota</taxon>
        <taxon>Sar</taxon>
        <taxon>Rhizaria</taxon>
        <taxon>Retaria</taxon>
        <taxon>Foraminifera</taxon>
        <taxon>Monothalamids</taxon>
        <taxon>Reticulomyxidae</taxon>
        <taxon>Reticulomyxa</taxon>
    </lineage>
</organism>
<dbReference type="Proteomes" id="UP000023152">
    <property type="component" value="Unassembled WGS sequence"/>
</dbReference>
<keyword evidence="3" id="KW-1185">Reference proteome</keyword>